<name>A0A060ZUB4_9ACTN</name>
<evidence type="ECO:0000313" key="4">
    <source>
        <dbReference type="Proteomes" id="UP000756710"/>
    </source>
</evidence>
<organism evidence="2">
    <name type="scientific">Streptomyces iranensis</name>
    <dbReference type="NCBI Taxonomy" id="576784"/>
    <lineage>
        <taxon>Bacteria</taxon>
        <taxon>Bacillati</taxon>
        <taxon>Actinomycetota</taxon>
        <taxon>Actinomycetes</taxon>
        <taxon>Kitasatosporales</taxon>
        <taxon>Streptomycetaceae</taxon>
        <taxon>Streptomyces</taxon>
        <taxon>Streptomyces violaceusniger group</taxon>
    </lineage>
</organism>
<dbReference type="RefSeq" id="WP_044570616.1">
    <property type="nucleotide sequence ID" value="NZ_BAABDR010000003.1"/>
</dbReference>
<dbReference type="EMBL" id="LK022848">
    <property type="protein sequence ID" value="CDR06991.1"/>
    <property type="molecule type" value="Genomic_DNA"/>
</dbReference>
<accession>A0A060ZUB4</accession>
<reference evidence="2" key="1">
    <citation type="submission" date="2014-05" db="EMBL/GenBank/DDBJ databases">
        <authorList>
            <person name="Horn Fabian"/>
        </authorList>
    </citation>
    <scope>NUCLEOTIDE SEQUENCE</scope>
</reference>
<evidence type="ECO:0000259" key="1">
    <source>
        <dbReference type="Pfam" id="PF21806"/>
    </source>
</evidence>
<protein>
    <recommendedName>
        <fullName evidence="1">DUF6879 domain-containing protein</fullName>
    </recommendedName>
</protein>
<sequence>MYLAGEEWAARFEGFQREAWRLETLPQYLMPQEEEEFGAFTAGARIDPHAVSNEYTDRLRRQVTEGRPQGRVHVLTRPLSDYLRFQFSQYYAPHALAGEHIRILDVTDRDNPLEEVQDFWMFDRTEVVLMNYHPDGRQINREIYEGDVAQYIEYQRIAVAESVPFEEYVKGIDV</sequence>
<dbReference type="HOGENOM" id="CLU_097170_0_0_11"/>
<feature type="domain" description="DUF6879" evidence="1">
    <location>
        <begin position="6"/>
        <end position="169"/>
    </location>
</feature>
<reference evidence="3 4" key="2">
    <citation type="submission" date="2021-03" db="EMBL/GenBank/DDBJ databases">
        <title>Genomic Encyclopedia of Type Strains, Phase IV (KMG-IV): sequencing the most valuable type-strain genomes for metagenomic binning, comparative biology and taxonomic classification.</title>
        <authorList>
            <person name="Goeker M."/>
        </authorList>
    </citation>
    <scope>NUCLEOTIDE SEQUENCE [LARGE SCALE GENOMIC DNA]</scope>
    <source>
        <strain evidence="3 4">DSM 41954</strain>
    </source>
</reference>
<dbReference type="Pfam" id="PF21806">
    <property type="entry name" value="DUF6879"/>
    <property type="match status" value="1"/>
</dbReference>
<proteinExistence type="predicted"/>
<evidence type="ECO:0000313" key="2">
    <source>
        <dbReference type="EMBL" id="CDR06991.1"/>
    </source>
</evidence>
<dbReference type="GeneID" id="32466687"/>
<dbReference type="InterPro" id="IPR049244">
    <property type="entry name" value="DUF6879"/>
</dbReference>
<evidence type="ECO:0000313" key="3">
    <source>
        <dbReference type="EMBL" id="MBP2067274.1"/>
    </source>
</evidence>
<dbReference type="EMBL" id="JAGGLR010000029">
    <property type="protein sequence ID" value="MBP2067274.1"/>
    <property type="molecule type" value="Genomic_DNA"/>
</dbReference>
<dbReference type="AlphaFoldDB" id="A0A060ZUB4"/>
<gene>
    <name evidence="3" type="ORF">J2Z30_008340</name>
    <name evidence="2" type="ORF">SIRAN3852</name>
</gene>
<dbReference type="Proteomes" id="UP000756710">
    <property type="component" value="Unassembled WGS sequence"/>
</dbReference>
<keyword evidence="4" id="KW-1185">Reference proteome</keyword>